<dbReference type="EMBL" id="JAEVHI010000004">
    <property type="protein sequence ID" value="KAG5293717.1"/>
    <property type="molecule type" value="Genomic_DNA"/>
</dbReference>
<feature type="transmembrane region" description="Helical" evidence="1">
    <location>
        <begin position="24"/>
        <end position="49"/>
    </location>
</feature>
<keyword evidence="1" id="KW-0472">Membrane</keyword>
<sequence length="117" mass="13675">MTQSKVCCYVLKSSYRRRETCTTILWLNMTHLISFFFLPFFLSFCYFYCSRNSQVIFPLAISCYLHRSKSGLCFLNSESHKQLCSYNQIIKEQNRPSHVEKDGMEAIRSAATQTTAK</sequence>
<gene>
    <name evidence="2" type="ORF">I7I52_05125</name>
</gene>
<protein>
    <submittedName>
        <fullName evidence="2">Uncharacterized protein</fullName>
    </submittedName>
</protein>
<evidence type="ECO:0000256" key="1">
    <source>
        <dbReference type="SAM" id="Phobius"/>
    </source>
</evidence>
<accession>A0A8H8CXU8</accession>
<dbReference type="Proteomes" id="UP000670092">
    <property type="component" value="Unassembled WGS sequence"/>
</dbReference>
<reference evidence="2 3" key="1">
    <citation type="submission" date="2021-01" db="EMBL/GenBank/DDBJ databases">
        <title>Chromosome-level genome assembly of a human fungal pathogen reveals clustering of transcriptionally co-regulated genes.</title>
        <authorList>
            <person name="Voorhies M."/>
            <person name="Cohen S."/>
            <person name="Shea T.P."/>
            <person name="Petrus S."/>
            <person name="Munoz J.F."/>
            <person name="Poplawski S."/>
            <person name="Goldman W.E."/>
            <person name="Michael T."/>
            <person name="Cuomo C.A."/>
            <person name="Sil A."/>
            <person name="Beyhan S."/>
        </authorList>
    </citation>
    <scope>NUCLEOTIDE SEQUENCE [LARGE SCALE GENOMIC DNA]</scope>
    <source>
        <strain evidence="2 3">G184AR</strain>
    </source>
</reference>
<keyword evidence="1" id="KW-0812">Transmembrane</keyword>
<comment type="caution">
    <text evidence="2">The sequence shown here is derived from an EMBL/GenBank/DDBJ whole genome shotgun (WGS) entry which is preliminary data.</text>
</comment>
<proteinExistence type="predicted"/>
<dbReference type="AlphaFoldDB" id="A0A8H8CXU8"/>
<name>A0A8H8CXU8_AJECA</name>
<dbReference type="VEuPathDB" id="FungiDB:I7I52_05125"/>
<keyword evidence="1" id="KW-1133">Transmembrane helix</keyword>
<organism evidence="2 3">
    <name type="scientific">Ajellomyces capsulatus</name>
    <name type="common">Darling's disease fungus</name>
    <name type="synonym">Histoplasma capsulatum</name>
    <dbReference type="NCBI Taxonomy" id="5037"/>
    <lineage>
        <taxon>Eukaryota</taxon>
        <taxon>Fungi</taxon>
        <taxon>Dikarya</taxon>
        <taxon>Ascomycota</taxon>
        <taxon>Pezizomycotina</taxon>
        <taxon>Eurotiomycetes</taxon>
        <taxon>Eurotiomycetidae</taxon>
        <taxon>Onygenales</taxon>
        <taxon>Ajellomycetaceae</taxon>
        <taxon>Histoplasma</taxon>
    </lineage>
</organism>
<evidence type="ECO:0000313" key="3">
    <source>
        <dbReference type="Proteomes" id="UP000670092"/>
    </source>
</evidence>
<evidence type="ECO:0000313" key="2">
    <source>
        <dbReference type="EMBL" id="KAG5293717.1"/>
    </source>
</evidence>